<dbReference type="InterPro" id="IPR001878">
    <property type="entry name" value="Znf_CCHC"/>
</dbReference>
<dbReference type="SMART" id="SM00343">
    <property type="entry name" value="ZnF_C2HC"/>
    <property type="match status" value="1"/>
</dbReference>
<keyword evidence="1" id="KW-0862">Zinc</keyword>
<feature type="compositionally biased region" description="Basic and acidic residues" evidence="2">
    <location>
        <begin position="274"/>
        <end position="294"/>
    </location>
</feature>
<organism evidence="4 5">
    <name type="scientific">Nephila pilipes</name>
    <name type="common">Giant wood spider</name>
    <name type="synonym">Nephila maculata</name>
    <dbReference type="NCBI Taxonomy" id="299642"/>
    <lineage>
        <taxon>Eukaryota</taxon>
        <taxon>Metazoa</taxon>
        <taxon>Ecdysozoa</taxon>
        <taxon>Arthropoda</taxon>
        <taxon>Chelicerata</taxon>
        <taxon>Arachnida</taxon>
        <taxon>Araneae</taxon>
        <taxon>Araneomorphae</taxon>
        <taxon>Entelegynae</taxon>
        <taxon>Araneoidea</taxon>
        <taxon>Nephilidae</taxon>
        <taxon>Nephila</taxon>
    </lineage>
</organism>
<dbReference type="InterPro" id="IPR036875">
    <property type="entry name" value="Znf_CCHC_sf"/>
</dbReference>
<reference evidence="4" key="1">
    <citation type="submission" date="2020-08" db="EMBL/GenBank/DDBJ databases">
        <title>Multicomponent nature underlies the extraordinary mechanical properties of spider dragline silk.</title>
        <authorList>
            <person name="Kono N."/>
            <person name="Nakamura H."/>
            <person name="Mori M."/>
            <person name="Yoshida Y."/>
            <person name="Ohtoshi R."/>
            <person name="Malay A.D."/>
            <person name="Moran D.A.P."/>
            <person name="Tomita M."/>
            <person name="Numata K."/>
            <person name="Arakawa K."/>
        </authorList>
    </citation>
    <scope>NUCLEOTIDE SEQUENCE</scope>
</reference>
<dbReference type="Pfam" id="PF00098">
    <property type="entry name" value="zf-CCHC"/>
    <property type="match status" value="1"/>
</dbReference>
<evidence type="ECO:0000313" key="5">
    <source>
        <dbReference type="Proteomes" id="UP000887013"/>
    </source>
</evidence>
<gene>
    <name evidence="4" type="primary">pol_3533</name>
    <name evidence="4" type="ORF">NPIL_612951</name>
</gene>
<dbReference type="PROSITE" id="PS50158">
    <property type="entry name" value="ZF_CCHC"/>
    <property type="match status" value="1"/>
</dbReference>
<dbReference type="OrthoDB" id="1107037at2759"/>
<dbReference type="SUPFAM" id="SSF57756">
    <property type="entry name" value="Retrovirus zinc finger-like domains"/>
    <property type="match status" value="1"/>
</dbReference>
<sequence length="586" mass="67819">MAYLLKLKKDDMIEIARELGIEAQNNFTKVEIMNRIIQSESYEEEIVKAVMEGVLEEKREKMEECRQIREFELERMRLANITDRASVSSEDLAGQGVNRRVNLKDLVPKFDPKNADINLFFEIFERQAKKEKVAEERWVSQLIPLLPMEIVELVVKEPPEMGDNYPHIKNLLLHRFQLTPVALRDRFESHQRRPGTLWSDLVFDLRSYLDNWLAGMKEATILAEKLDHFETVKKVRRKQGATKTSDRKSFDKQPFESNNKLSHFVGKGKAFSSPKKDSCKDEVNQESSHFRRERMRERERQFERKRQIICYYCNEIGHIKPSCPKLRKNSFETIANLNVNFENEDPFKKFKVKMEINGVHRMCLRDSGSSIDVCARSWIQESDLLGEYVWLKSPLDDVCHCLPLAKIKIKTKGGEFYTKAAIKPDGHCDDPYLLGNRTAELINSSEQGIQLINAVVTRSAGKIHPTEVEKEIIARGQVDPPLKLVSPSEGKEEKEFEIPPFEEGKEIILAKINSSEFEVEQKKCKDLKVLWDKAKTGVDKEFGIYNGKLVKVTKTKRGEEIRQVCVPLKFRHEISSLSHDEIGGHL</sequence>
<accession>A0A8X6QNJ5</accession>
<dbReference type="GO" id="GO:0008270">
    <property type="term" value="F:zinc ion binding"/>
    <property type="evidence" value="ECO:0007669"/>
    <property type="project" value="UniProtKB-KW"/>
</dbReference>
<proteinExistence type="predicted"/>
<evidence type="ECO:0000313" key="4">
    <source>
        <dbReference type="EMBL" id="GFU36299.1"/>
    </source>
</evidence>
<dbReference type="Proteomes" id="UP000887013">
    <property type="component" value="Unassembled WGS sequence"/>
</dbReference>
<protein>
    <submittedName>
        <fullName evidence="4">Retrovirus-related Pol polyprotein from transposon 297</fullName>
    </submittedName>
</protein>
<evidence type="ECO:0000256" key="1">
    <source>
        <dbReference type="PROSITE-ProRule" id="PRU00047"/>
    </source>
</evidence>
<dbReference type="Gene3D" id="4.10.60.10">
    <property type="entry name" value="Zinc finger, CCHC-type"/>
    <property type="match status" value="1"/>
</dbReference>
<evidence type="ECO:0000259" key="3">
    <source>
        <dbReference type="PROSITE" id="PS50158"/>
    </source>
</evidence>
<dbReference type="EMBL" id="BMAW01034690">
    <property type="protein sequence ID" value="GFU36299.1"/>
    <property type="molecule type" value="Genomic_DNA"/>
</dbReference>
<feature type="compositionally biased region" description="Basic and acidic residues" evidence="2">
    <location>
        <begin position="244"/>
        <end position="254"/>
    </location>
</feature>
<evidence type="ECO:0000256" key="2">
    <source>
        <dbReference type="SAM" id="MobiDB-lite"/>
    </source>
</evidence>
<dbReference type="AlphaFoldDB" id="A0A8X6QNJ5"/>
<feature type="non-terminal residue" evidence="4">
    <location>
        <position position="586"/>
    </location>
</feature>
<keyword evidence="5" id="KW-1185">Reference proteome</keyword>
<name>A0A8X6QNJ5_NEPPI</name>
<dbReference type="GO" id="GO:0003676">
    <property type="term" value="F:nucleic acid binding"/>
    <property type="evidence" value="ECO:0007669"/>
    <property type="project" value="InterPro"/>
</dbReference>
<keyword evidence="1" id="KW-0863">Zinc-finger</keyword>
<keyword evidence="1" id="KW-0479">Metal-binding</keyword>
<dbReference type="PANTHER" id="PTHR46888">
    <property type="entry name" value="ZINC KNUCKLE DOMAINCONTAINING PROTEIN-RELATED"/>
    <property type="match status" value="1"/>
</dbReference>
<comment type="caution">
    <text evidence="4">The sequence shown here is derived from an EMBL/GenBank/DDBJ whole genome shotgun (WGS) entry which is preliminary data.</text>
</comment>
<feature type="domain" description="CCHC-type" evidence="3">
    <location>
        <begin position="310"/>
        <end position="325"/>
    </location>
</feature>
<feature type="region of interest" description="Disordered" evidence="2">
    <location>
        <begin position="237"/>
        <end position="294"/>
    </location>
</feature>
<dbReference type="PANTHER" id="PTHR46888:SF1">
    <property type="entry name" value="RIBONUCLEASE H"/>
    <property type="match status" value="1"/>
</dbReference>